<dbReference type="OrthoDB" id="1470350at2759"/>
<dbReference type="InterPro" id="IPR036396">
    <property type="entry name" value="Cyt_P450_sf"/>
</dbReference>
<dbReference type="PANTHER" id="PTHR24291">
    <property type="entry name" value="CYTOCHROME P450 FAMILY 4"/>
    <property type="match status" value="1"/>
</dbReference>
<evidence type="ECO:0000256" key="8">
    <source>
        <dbReference type="RuleBase" id="RU000461"/>
    </source>
</evidence>
<feature type="chain" id="PRO_5034447650" evidence="9">
    <location>
        <begin position="22"/>
        <end position="517"/>
    </location>
</feature>
<dbReference type="InterPro" id="IPR017972">
    <property type="entry name" value="Cyt_P450_CS"/>
</dbReference>
<dbReference type="EMBL" id="JACAZI010000005">
    <property type="protein sequence ID" value="KAF7359878.1"/>
    <property type="molecule type" value="Genomic_DNA"/>
</dbReference>
<dbReference type="SUPFAM" id="SSF48264">
    <property type="entry name" value="Cytochrome P450"/>
    <property type="match status" value="1"/>
</dbReference>
<dbReference type="GO" id="GO:0020037">
    <property type="term" value="F:heme binding"/>
    <property type="evidence" value="ECO:0007669"/>
    <property type="project" value="InterPro"/>
</dbReference>
<comment type="similarity">
    <text evidence="1 8">Belongs to the cytochrome P450 family.</text>
</comment>
<organism evidence="10 11">
    <name type="scientific">Mycena venus</name>
    <dbReference type="NCBI Taxonomy" id="2733690"/>
    <lineage>
        <taxon>Eukaryota</taxon>
        <taxon>Fungi</taxon>
        <taxon>Dikarya</taxon>
        <taxon>Basidiomycota</taxon>
        <taxon>Agaricomycotina</taxon>
        <taxon>Agaricomycetes</taxon>
        <taxon>Agaricomycetidae</taxon>
        <taxon>Agaricales</taxon>
        <taxon>Marasmiineae</taxon>
        <taxon>Mycenaceae</taxon>
        <taxon>Mycena</taxon>
    </lineage>
</organism>
<evidence type="ECO:0000256" key="1">
    <source>
        <dbReference type="ARBA" id="ARBA00010617"/>
    </source>
</evidence>
<dbReference type="PRINTS" id="PR00463">
    <property type="entry name" value="EP450I"/>
</dbReference>
<dbReference type="AlphaFoldDB" id="A0A8H7D5S9"/>
<feature type="signal peptide" evidence="9">
    <location>
        <begin position="1"/>
        <end position="21"/>
    </location>
</feature>
<keyword evidence="5 7" id="KW-0408">Iron</keyword>
<dbReference type="GO" id="GO:0005506">
    <property type="term" value="F:iron ion binding"/>
    <property type="evidence" value="ECO:0007669"/>
    <property type="project" value="InterPro"/>
</dbReference>
<dbReference type="GO" id="GO:0004497">
    <property type="term" value="F:monooxygenase activity"/>
    <property type="evidence" value="ECO:0007669"/>
    <property type="project" value="UniProtKB-KW"/>
</dbReference>
<gene>
    <name evidence="10" type="ORF">MVEN_00713400</name>
</gene>
<sequence length="517" mass="58608">MAPWSYVVALLAICAVRKVLEFKRNVRKVSNLPGLRSLFSPASPLGVLIPTSFWNPGLMWFWDWRNQVYPRYGSQTISALGLLNGHPAFYTISLNVARQVLSTKGQFEKAPETTDVLGFWGRNLFTENGSEWSRHRRIMNPAFNPETYALVWDEAANLYQEMTSAEGWLDQNEILLPATHDITAKFALIIIGRCGFGEPMPWDITGRSLGTAFSQALRTVSGASIARAIIPRWMYRLPIKRLHEIETAFNTLDAHIEDLIATRRVELEEREQNCERKDLFRLMIRANEGEGILAMKDEELIGNTYLILLAGHETTAKTLDATIGFLALHEDIQEELHKEIMSVVAGDRKINFKDLPVLILTEACFLEAARLFRIRQAPATSISRDTTETVVLKTDEDSHGGHIILEPGTRIIIDVVGLQCNPKLFTDPEEFRPSRWYGASADKLIAFSLGPRACIGRKFALTEAVAFLANLLRDWRLHAVLDPGETREQWRARVMQPSRSLDLTLGIREFPIRLTRR</sequence>
<evidence type="ECO:0000256" key="6">
    <source>
        <dbReference type="ARBA" id="ARBA00023033"/>
    </source>
</evidence>
<name>A0A8H7D5S9_9AGAR</name>
<evidence type="ECO:0000256" key="4">
    <source>
        <dbReference type="ARBA" id="ARBA00023002"/>
    </source>
</evidence>
<evidence type="ECO:0000313" key="10">
    <source>
        <dbReference type="EMBL" id="KAF7359878.1"/>
    </source>
</evidence>
<keyword evidence="6 8" id="KW-0503">Monooxygenase</keyword>
<dbReference type="GO" id="GO:0016705">
    <property type="term" value="F:oxidoreductase activity, acting on paired donors, with incorporation or reduction of molecular oxygen"/>
    <property type="evidence" value="ECO:0007669"/>
    <property type="project" value="InterPro"/>
</dbReference>
<keyword evidence="11" id="KW-1185">Reference proteome</keyword>
<evidence type="ECO:0000256" key="9">
    <source>
        <dbReference type="SAM" id="SignalP"/>
    </source>
</evidence>
<keyword evidence="4 8" id="KW-0560">Oxidoreductase</keyword>
<accession>A0A8H7D5S9</accession>
<feature type="binding site" description="axial binding residue" evidence="7">
    <location>
        <position position="454"/>
    </location>
    <ligand>
        <name>heme</name>
        <dbReference type="ChEBI" id="CHEBI:30413"/>
    </ligand>
    <ligandPart>
        <name>Fe</name>
        <dbReference type="ChEBI" id="CHEBI:18248"/>
    </ligandPart>
</feature>
<keyword evidence="9" id="KW-0732">Signal</keyword>
<dbReference type="Gene3D" id="1.10.630.10">
    <property type="entry name" value="Cytochrome P450"/>
    <property type="match status" value="1"/>
</dbReference>
<keyword evidence="2 7" id="KW-0349">Heme</keyword>
<keyword evidence="3 7" id="KW-0479">Metal-binding</keyword>
<evidence type="ECO:0000313" key="11">
    <source>
        <dbReference type="Proteomes" id="UP000620124"/>
    </source>
</evidence>
<evidence type="ECO:0000256" key="2">
    <source>
        <dbReference type="ARBA" id="ARBA00022617"/>
    </source>
</evidence>
<evidence type="ECO:0000256" key="5">
    <source>
        <dbReference type="ARBA" id="ARBA00023004"/>
    </source>
</evidence>
<evidence type="ECO:0000256" key="7">
    <source>
        <dbReference type="PIRSR" id="PIRSR602401-1"/>
    </source>
</evidence>
<reference evidence="10" key="1">
    <citation type="submission" date="2020-05" db="EMBL/GenBank/DDBJ databases">
        <title>Mycena genomes resolve the evolution of fungal bioluminescence.</title>
        <authorList>
            <person name="Tsai I.J."/>
        </authorList>
    </citation>
    <scope>NUCLEOTIDE SEQUENCE</scope>
    <source>
        <strain evidence="10">CCC161011</strain>
    </source>
</reference>
<dbReference type="PRINTS" id="PR00385">
    <property type="entry name" value="P450"/>
</dbReference>
<dbReference type="Pfam" id="PF00067">
    <property type="entry name" value="p450"/>
    <property type="match status" value="1"/>
</dbReference>
<dbReference type="Proteomes" id="UP000620124">
    <property type="component" value="Unassembled WGS sequence"/>
</dbReference>
<dbReference type="InterPro" id="IPR001128">
    <property type="entry name" value="Cyt_P450"/>
</dbReference>
<dbReference type="InterPro" id="IPR002401">
    <property type="entry name" value="Cyt_P450_E_grp-I"/>
</dbReference>
<evidence type="ECO:0000256" key="3">
    <source>
        <dbReference type="ARBA" id="ARBA00022723"/>
    </source>
</evidence>
<dbReference type="PANTHER" id="PTHR24291:SF50">
    <property type="entry name" value="BIFUNCTIONAL ALBAFLAVENONE MONOOXYGENASE_TERPENE SYNTHASE"/>
    <property type="match status" value="1"/>
</dbReference>
<comment type="caution">
    <text evidence="10">The sequence shown here is derived from an EMBL/GenBank/DDBJ whole genome shotgun (WGS) entry which is preliminary data.</text>
</comment>
<dbReference type="InterPro" id="IPR050196">
    <property type="entry name" value="Cytochrome_P450_Monoox"/>
</dbReference>
<protein>
    <submittedName>
        <fullName evidence="10">Cytochrome P450</fullName>
    </submittedName>
</protein>
<proteinExistence type="inferred from homology"/>
<comment type="cofactor">
    <cofactor evidence="7">
        <name>heme</name>
        <dbReference type="ChEBI" id="CHEBI:30413"/>
    </cofactor>
</comment>
<dbReference type="PROSITE" id="PS00086">
    <property type="entry name" value="CYTOCHROME_P450"/>
    <property type="match status" value="1"/>
</dbReference>